<name>A0A5N0EBF7_9NOCA</name>
<protein>
    <submittedName>
        <fullName evidence="1">Uncharacterized protein</fullName>
    </submittedName>
</protein>
<reference evidence="1 2" key="1">
    <citation type="submission" date="2019-09" db="EMBL/GenBank/DDBJ databases">
        <authorList>
            <person name="Wang X."/>
        </authorList>
    </citation>
    <scope>NUCLEOTIDE SEQUENCE [LARGE SCALE GENOMIC DNA]</scope>
    <source>
        <strain evidence="1 2">CICC 11023</strain>
    </source>
</reference>
<dbReference type="EMBL" id="VXLC01000015">
    <property type="protein sequence ID" value="KAA8885485.1"/>
    <property type="molecule type" value="Genomic_DNA"/>
</dbReference>
<dbReference type="Proteomes" id="UP000323876">
    <property type="component" value="Unassembled WGS sequence"/>
</dbReference>
<accession>A0A5N0EBF7</accession>
<proteinExistence type="predicted"/>
<gene>
    <name evidence="1" type="ORF">F3087_28015</name>
</gene>
<dbReference type="OrthoDB" id="4564937at2"/>
<sequence>MDEPVDHRIKAAALEFLQGMTSVLEFRSEFTTAVWLIAEARPLHGVEIELFDVLEHWEATVFPDRPAVVDRMRRIAEAAVATA</sequence>
<dbReference type="AlphaFoldDB" id="A0A5N0EBF7"/>
<organism evidence="1 2">
    <name type="scientific">Nocardia colli</name>
    <dbReference type="NCBI Taxonomy" id="2545717"/>
    <lineage>
        <taxon>Bacteria</taxon>
        <taxon>Bacillati</taxon>
        <taxon>Actinomycetota</taxon>
        <taxon>Actinomycetes</taxon>
        <taxon>Mycobacteriales</taxon>
        <taxon>Nocardiaceae</taxon>
        <taxon>Nocardia</taxon>
    </lineage>
</organism>
<comment type="caution">
    <text evidence="1">The sequence shown here is derived from an EMBL/GenBank/DDBJ whole genome shotgun (WGS) entry which is preliminary data.</text>
</comment>
<evidence type="ECO:0000313" key="1">
    <source>
        <dbReference type="EMBL" id="KAA8885485.1"/>
    </source>
</evidence>
<dbReference type="RefSeq" id="WP_150405043.1">
    <property type="nucleotide sequence ID" value="NZ_VXLC01000015.1"/>
</dbReference>
<evidence type="ECO:0000313" key="2">
    <source>
        <dbReference type="Proteomes" id="UP000323876"/>
    </source>
</evidence>
<keyword evidence="2" id="KW-1185">Reference proteome</keyword>